<feature type="domain" description="Zinc finger PHD-type" evidence="6">
    <location>
        <begin position="72"/>
        <end position="116"/>
    </location>
</feature>
<name>A0AAV7Z3W2_9EUKA</name>
<dbReference type="InterPro" id="IPR001965">
    <property type="entry name" value="Znf_PHD"/>
</dbReference>
<feature type="compositionally biased region" description="Basic residues" evidence="4">
    <location>
        <begin position="414"/>
        <end position="427"/>
    </location>
</feature>
<dbReference type="SMART" id="SM00249">
    <property type="entry name" value="PHD"/>
    <property type="match status" value="1"/>
</dbReference>
<dbReference type="PANTHER" id="PTHR22768:SF0">
    <property type="entry name" value="DNA REPLICATION COMPLEX GINS PROTEIN PSF3"/>
    <property type="match status" value="1"/>
</dbReference>
<feature type="region of interest" description="Disordered" evidence="4">
    <location>
        <begin position="387"/>
        <end position="452"/>
    </location>
</feature>
<proteinExistence type="predicted"/>
<dbReference type="Gene3D" id="1.20.58.2050">
    <property type="match status" value="1"/>
</dbReference>
<feature type="transmembrane region" description="Helical" evidence="5">
    <location>
        <begin position="546"/>
        <end position="565"/>
    </location>
</feature>
<keyword evidence="5" id="KW-0812">Transmembrane</keyword>
<dbReference type="Proteomes" id="UP001146793">
    <property type="component" value="Unassembled WGS sequence"/>
</dbReference>
<keyword evidence="3" id="KW-0862">Zinc</keyword>
<keyword evidence="5" id="KW-0472">Membrane</keyword>
<keyword evidence="1" id="KW-0479">Metal-binding</keyword>
<feature type="compositionally biased region" description="Low complexity" evidence="4">
    <location>
        <begin position="395"/>
        <end position="406"/>
    </location>
</feature>
<dbReference type="GO" id="GO:0008270">
    <property type="term" value="F:zinc ion binding"/>
    <property type="evidence" value="ECO:0007669"/>
    <property type="project" value="UniProtKB-KW"/>
</dbReference>
<evidence type="ECO:0000256" key="3">
    <source>
        <dbReference type="ARBA" id="ARBA00022833"/>
    </source>
</evidence>
<dbReference type="GO" id="GO:0000811">
    <property type="term" value="C:GINS complex"/>
    <property type="evidence" value="ECO:0007669"/>
    <property type="project" value="TreeGrafter"/>
</dbReference>
<evidence type="ECO:0000256" key="1">
    <source>
        <dbReference type="ARBA" id="ARBA00022723"/>
    </source>
</evidence>
<dbReference type="SUPFAM" id="SSF57903">
    <property type="entry name" value="FYVE/PHD zinc finger"/>
    <property type="match status" value="1"/>
</dbReference>
<dbReference type="PANTHER" id="PTHR22768">
    <property type="entry name" value="DNA REPLICATION COMPLEX GINS PROTEIN PSF3"/>
    <property type="match status" value="1"/>
</dbReference>
<sequence length="575" mass="68595">MNDYWSIEQLQAEDQNVQFKVLYDMKYLGFLVNDPLEEEIVIEPEGVIHPLNETRNEGVSLNTSEDEEGIVYCCGRELEEDWIQCDYPKCETGWYHFSCAGITTLPIGKWYCKNCMKAIEEKINIYEEKVIIKKIKTIQKSQRTALPLWLANQFKTLKLSIFKIPFHYSERFRNRCLEDSDFQQDVAKKSKFWFYTGALFASSSRDPQISNDFCQILVQRLSHLMTKTKTFKKDFLLFHTFENHNHNNNKKKKTKKKNGFTTQLLRKNQKKKINTLLIYDSNKNKKMNKNKNNENYENLLIKPQYRIENTLNSNLSSRSIKENKPALRTEKINNEITKNMDEEIINEKVEKNQLLEQTLRNKDQETIFDRQNKRKFEELLSNQIILKKKKKNHTKNQQNNNQINDSKISEQMKFKKRRQIQKLKHNNNNKNDGVGVGNGNGNGNGNQDNFNNQQVKDEKINPFNYDDDLNSISQLLKEKLRIKRNRAFENFILWNNSQWEKDNLMKNFDKNVKLSKEEKNCFEKISQLERSIYLFWIINKDKFQNWVAQYKKIIILMIFKIFGISKKKKKKKKKN</sequence>
<keyword evidence="5" id="KW-1133">Transmembrane helix</keyword>
<evidence type="ECO:0000313" key="7">
    <source>
        <dbReference type="EMBL" id="KAJ3435611.1"/>
    </source>
</evidence>
<dbReference type="Gene3D" id="3.30.40.10">
    <property type="entry name" value="Zinc/RING finger domain, C3HC4 (zinc finger)"/>
    <property type="match status" value="1"/>
</dbReference>
<feature type="compositionally biased region" description="Gly residues" evidence="4">
    <location>
        <begin position="434"/>
        <end position="444"/>
    </location>
</feature>
<evidence type="ECO:0000256" key="5">
    <source>
        <dbReference type="SAM" id="Phobius"/>
    </source>
</evidence>
<dbReference type="InterPro" id="IPR013083">
    <property type="entry name" value="Znf_RING/FYVE/PHD"/>
</dbReference>
<dbReference type="InterPro" id="IPR010492">
    <property type="entry name" value="GINS_Psf3"/>
</dbReference>
<reference evidence="7" key="1">
    <citation type="submission" date="2022-08" db="EMBL/GenBank/DDBJ databases">
        <title>Novel sulphate-reducing endosymbionts in the free-living metamonad Anaeramoeba.</title>
        <authorList>
            <person name="Jerlstrom-Hultqvist J."/>
            <person name="Cepicka I."/>
            <person name="Gallot-Lavallee L."/>
            <person name="Salas-Leiva D."/>
            <person name="Curtis B.A."/>
            <person name="Zahonova K."/>
            <person name="Pipaliya S."/>
            <person name="Dacks J."/>
            <person name="Roger A.J."/>
        </authorList>
    </citation>
    <scope>NUCLEOTIDE SEQUENCE</scope>
    <source>
        <strain evidence="7">Busselton2</strain>
    </source>
</reference>
<evidence type="ECO:0000259" key="6">
    <source>
        <dbReference type="SMART" id="SM00249"/>
    </source>
</evidence>
<evidence type="ECO:0000256" key="4">
    <source>
        <dbReference type="SAM" id="MobiDB-lite"/>
    </source>
</evidence>
<keyword evidence="2" id="KW-0863">Zinc-finger</keyword>
<dbReference type="AlphaFoldDB" id="A0AAV7Z3W2"/>
<comment type="caution">
    <text evidence="7">The sequence shown here is derived from an EMBL/GenBank/DDBJ whole genome shotgun (WGS) entry which is preliminary data.</text>
</comment>
<accession>A0AAV7Z3W2</accession>
<evidence type="ECO:0000256" key="2">
    <source>
        <dbReference type="ARBA" id="ARBA00022771"/>
    </source>
</evidence>
<protein>
    <submittedName>
        <fullName evidence="7">Inhibitor of growth protein</fullName>
    </submittedName>
</protein>
<gene>
    <name evidence="7" type="ORF">M0812_19353</name>
</gene>
<organism evidence="7 8">
    <name type="scientific">Anaeramoeba flamelloides</name>
    <dbReference type="NCBI Taxonomy" id="1746091"/>
    <lineage>
        <taxon>Eukaryota</taxon>
        <taxon>Metamonada</taxon>
        <taxon>Anaeramoebidae</taxon>
        <taxon>Anaeramoeba</taxon>
    </lineage>
</organism>
<dbReference type="InterPro" id="IPR038437">
    <property type="entry name" value="GINS_Psf3_sf"/>
</dbReference>
<evidence type="ECO:0000313" key="8">
    <source>
        <dbReference type="Proteomes" id="UP001146793"/>
    </source>
</evidence>
<dbReference type="InterPro" id="IPR011011">
    <property type="entry name" value="Znf_FYVE_PHD"/>
</dbReference>
<dbReference type="GO" id="GO:1902975">
    <property type="term" value="P:mitotic DNA replication initiation"/>
    <property type="evidence" value="ECO:0007669"/>
    <property type="project" value="TreeGrafter"/>
</dbReference>
<dbReference type="EMBL" id="JANTQA010000038">
    <property type="protein sequence ID" value="KAJ3435611.1"/>
    <property type="molecule type" value="Genomic_DNA"/>
</dbReference>